<protein>
    <submittedName>
        <fullName evidence="2">Uncharacterized protein</fullName>
    </submittedName>
</protein>
<dbReference type="AlphaFoldDB" id="A0A084SE03"/>
<dbReference type="EMBL" id="JPMI01000431">
    <property type="protein sequence ID" value="KFA86688.1"/>
    <property type="molecule type" value="Genomic_DNA"/>
</dbReference>
<gene>
    <name evidence="2" type="ORF">Q664_52690</name>
</gene>
<feature type="region of interest" description="Disordered" evidence="1">
    <location>
        <begin position="71"/>
        <end position="91"/>
    </location>
</feature>
<reference evidence="2 3" key="1">
    <citation type="submission" date="2014-07" db="EMBL/GenBank/DDBJ databases">
        <title>Draft Genome Sequence of Gephyronic Acid Producer, Cystobacter violaceus Strain Cb vi76.</title>
        <authorList>
            <person name="Stevens D.C."/>
            <person name="Young J."/>
            <person name="Carmichael R."/>
            <person name="Tan J."/>
            <person name="Taylor R.E."/>
        </authorList>
    </citation>
    <scope>NUCLEOTIDE SEQUENCE [LARGE SCALE GENOMIC DNA]</scope>
    <source>
        <strain evidence="2 3">Cb vi76</strain>
    </source>
</reference>
<evidence type="ECO:0000256" key="1">
    <source>
        <dbReference type="SAM" id="MobiDB-lite"/>
    </source>
</evidence>
<evidence type="ECO:0000313" key="2">
    <source>
        <dbReference type="EMBL" id="KFA86688.1"/>
    </source>
</evidence>
<accession>A0A084SE03</accession>
<dbReference type="Proteomes" id="UP000028547">
    <property type="component" value="Unassembled WGS sequence"/>
</dbReference>
<name>A0A084SE03_9BACT</name>
<sequence length="91" mass="10010">MTPTQERAARARVAYTHAAHELLVATQAELKALHWLQVAEVTYGPASTAANQGRGAWRAAVEVREKATVDMHARTEEMDQAQSALVTEARR</sequence>
<proteinExistence type="predicted"/>
<comment type="caution">
    <text evidence="2">The sequence shown here is derived from an EMBL/GenBank/DDBJ whole genome shotgun (WGS) entry which is preliminary data.</text>
</comment>
<organism evidence="2 3">
    <name type="scientific">Archangium violaceum Cb vi76</name>
    <dbReference type="NCBI Taxonomy" id="1406225"/>
    <lineage>
        <taxon>Bacteria</taxon>
        <taxon>Pseudomonadati</taxon>
        <taxon>Myxococcota</taxon>
        <taxon>Myxococcia</taxon>
        <taxon>Myxococcales</taxon>
        <taxon>Cystobacterineae</taxon>
        <taxon>Archangiaceae</taxon>
        <taxon>Archangium</taxon>
    </lineage>
</organism>
<evidence type="ECO:0000313" key="3">
    <source>
        <dbReference type="Proteomes" id="UP000028547"/>
    </source>
</evidence>